<protein>
    <recommendedName>
        <fullName evidence="1">Cell division coordinator CpoB</fullName>
    </recommendedName>
</protein>
<proteinExistence type="inferred from homology"/>
<sequence length="316" mass="33918">MLAAYVYLSAARDPMSVLILPKILKSFVLVAVAISTFAATPAQAQSKKELAAQNAALAERLTRLESRMLTGDPAAERLMARIDSLESAQRALRGELERVAFERDGLKGEVMQLRTELQLIQDMAGRMAVHLDAVDLIAQEQTRPVQRRLGPVNLGGTTPLDPLGGAPVLSERPIDLQQSGQAEPTPPVGNDVAELGQLGKQRLAEGDFGGAQIALKQYLQFNADAPDVGEMSYYLGESYYVRGGYADAADAYIQSMKKDPRGVKAPDAMVRLAGALRELGKTKDSCATLASLPRQYPNAPATVKDKAKLEAARAGC</sequence>
<feature type="region of interest" description="Disordered" evidence="3">
    <location>
        <begin position="149"/>
        <end position="170"/>
    </location>
</feature>
<evidence type="ECO:0000256" key="3">
    <source>
        <dbReference type="SAM" id="MobiDB-lite"/>
    </source>
</evidence>
<comment type="similarity">
    <text evidence="1">Belongs to the CpoB family.</text>
</comment>
<dbReference type="InterPro" id="IPR011990">
    <property type="entry name" value="TPR-like_helical_dom_sf"/>
</dbReference>
<dbReference type="Gene3D" id="1.25.40.10">
    <property type="entry name" value="Tetratricopeptide repeat domain"/>
    <property type="match status" value="1"/>
</dbReference>
<dbReference type="GO" id="GO:0030288">
    <property type="term" value="C:outer membrane-bounded periplasmic space"/>
    <property type="evidence" value="ECO:0007669"/>
    <property type="project" value="UniProtKB-UniRule"/>
</dbReference>
<comment type="subcellular location">
    <subcellularLocation>
        <location evidence="1">Periplasm</location>
    </subcellularLocation>
</comment>
<evidence type="ECO:0000313" key="5">
    <source>
        <dbReference type="Proteomes" id="UP000600865"/>
    </source>
</evidence>
<dbReference type="AlphaFoldDB" id="A0A918KBP4"/>
<accession>A0A918KBP4</accession>
<keyword evidence="2" id="KW-0802">TPR repeat</keyword>
<evidence type="ECO:0000256" key="2">
    <source>
        <dbReference type="PROSITE-ProRule" id="PRU00339"/>
    </source>
</evidence>
<keyword evidence="1" id="KW-0732">Signal</keyword>
<feature type="repeat" description="TPR" evidence="2">
    <location>
        <begin position="229"/>
        <end position="262"/>
    </location>
</feature>
<dbReference type="Pfam" id="PF13174">
    <property type="entry name" value="TPR_6"/>
    <property type="match status" value="1"/>
</dbReference>
<gene>
    <name evidence="1" type="primary">cpoB</name>
    <name evidence="4" type="ORF">GCM10011309_01920</name>
</gene>
<organism evidence="4 5">
    <name type="scientific">Litorimonas cladophorae</name>
    <dbReference type="NCBI Taxonomy" id="1220491"/>
    <lineage>
        <taxon>Bacteria</taxon>
        <taxon>Pseudomonadati</taxon>
        <taxon>Pseudomonadota</taxon>
        <taxon>Alphaproteobacteria</taxon>
        <taxon>Maricaulales</taxon>
        <taxon>Robiginitomaculaceae</taxon>
    </lineage>
</organism>
<keyword evidence="1" id="KW-0132">Cell division</keyword>
<keyword evidence="1" id="KW-0574">Periplasm</keyword>
<evidence type="ECO:0000313" key="4">
    <source>
        <dbReference type="EMBL" id="GGX56683.1"/>
    </source>
</evidence>
<dbReference type="Proteomes" id="UP000600865">
    <property type="component" value="Unassembled WGS sequence"/>
</dbReference>
<feature type="compositionally biased region" description="Low complexity" evidence="3">
    <location>
        <begin position="154"/>
        <end position="165"/>
    </location>
</feature>
<evidence type="ECO:0000256" key="1">
    <source>
        <dbReference type="HAMAP-Rule" id="MF_02066"/>
    </source>
</evidence>
<feature type="coiled-coil region" evidence="1">
    <location>
        <begin position="47"/>
        <end position="95"/>
    </location>
</feature>
<dbReference type="HAMAP" id="MF_02066">
    <property type="entry name" value="CpoB"/>
    <property type="match status" value="1"/>
</dbReference>
<reference evidence="4 5" key="1">
    <citation type="journal article" date="2014" name="Int. J. Syst. Evol. Microbiol.">
        <title>Complete genome sequence of Corynebacterium casei LMG S-19264T (=DSM 44701T), isolated from a smear-ripened cheese.</title>
        <authorList>
            <consortium name="US DOE Joint Genome Institute (JGI-PGF)"/>
            <person name="Walter F."/>
            <person name="Albersmeier A."/>
            <person name="Kalinowski J."/>
            <person name="Ruckert C."/>
        </authorList>
    </citation>
    <scope>NUCLEOTIDE SEQUENCE [LARGE SCALE GENOMIC DNA]</scope>
    <source>
        <strain evidence="4 5">KCTC 23968</strain>
    </source>
</reference>
<dbReference type="InterPro" id="IPR034706">
    <property type="entry name" value="CpoB"/>
</dbReference>
<dbReference type="EMBL" id="BMYV01000001">
    <property type="protein sequence ID" value="GGX56683.1"/>
    <property type="molecule type" value="Genomic_DNA"/>
</dbReference>
<dbReference type="PROSITE" id="PS50005">
    <property type="entry name" value="TPR"/>
    <property type="match status" value="1"/>
</dbReference>
<dbReference type="GO" id="GO:0043093">
    <property type="term" value="P:FtsZ-dependent cytokinesis"/>
    <property type="evidence" value="ECO:0007669"/>
    <property type="project" value="UniProtKB-UniRule"/>
</dbReference>
<comment type="caution">
    <text evidence="4">The sequence shown here is derived from an EMBL/GenBank/DDBJ whole genome shotgun (WGS) entry which is preliminary data.</text>
</comment>
<dbReference type="SUPFAM" id="SSF48452">
    <property type="entry name" value="TPR-like"/>
    <property type="match status" value="1"/>
</dbReference>
<keyword evidence="5" id="KW-1185">Reference proteome</keyword>
<name>A0A918KBP4_9PROT</name>
<keyword evidence="1" id="KW-0131">Cell cycle</keyword>
<comment type="function">
    <text evidence="1">Mediates coordination of peptidoglycan synthesis and outer membrane constriction during cell division.</text>
</comment>
<dbReference type="InterPro" id="IPR019734">
    <property type="entry name" value="TPR_rpt"/>
</dbReference>
<keyword evidence="1" id="KW-0175">Coiled coil</keyword>